<dbReference type="EMBL" id="JARBJD010000016">
    <property type="protein sequence ID" value="KAK2961414.1"/>
    <property type="molecule type" value="Genomic_DNA"/>
</dbReference>
<evidence type="ECO:0000313" key="2">
    <source>
        <dbReference type="Proteomes" id="UP001281761"/>
    </source>
</evidence>
<keyword evidence="2" id="KW-1185">Reference proteome</keyword>
<sequence length="532" mass="60168">MTPAFVEKSLSLVSPNNNKLTKHIFNIFYWSVDSRPRLGDFLKECNSELVLMNYLAACQPTSLDTNPNSFCATFSVDKDRESPIHLCFKLLCKVIEDESLPEDLPPLYLSSTVPYILCSTSTIRNRALSFLQKLAVHKQNIQIVNFSLPHNPAVNADSSEVSVLTYLIHLMREKQEELTQLVRVSHVLNRIIHARRPTLPARNRNIALVEKYEESVQTTLEREIISCLKTLARIPAFLSRFISTSEENEMIMINSGAYPFVGQFLRWALFLLSPDHAKLGIDHLEGDYQSFLTACTTPEYILPRPFNILDQLKSTHSPTRLKQQFTPPNTGQDGSVPNPTEQHNKVLNSSTVFTAKQNMTRELLFFLSNAFSGTAEHVDILLASLFPEAQAVEAKIEVMNCLTTMLSYASHGGTTEAMQCIRALACGPADLQLLLIQTGTLIQAWNARTNFNENAIRCLADTFIVLLLKQDSEHAPVATALVEQMNTEAFRDELHEMCQSKQEYVKRHANRMWKRFEGYFGYSNTSLPDEEA</sequence>
<proteinExistence type="predicted"/>
<dbReference type="InterPro" id="IPR011989">
    <property type="entry name" value="ARM-like"/>
</dbReference>
<organism evidence="1 2">
    <name type="scientific">Blattamonas nauphoetae</name>
    <dbReference type="NCBI Taxonomy" id="2049346"/>
    <lineage>
        <taxon>Eukaryota</taxon>
        <taxon>Metamonada</taxon>
        <taxon>Preaxostyla</taxon>
        <taxon>Oxymonadida</taxon>
        <taxon>Blattamonas</taxon>
    </lineage>
</organism>
<comment type="caution">
    <text evidence="1">The sequence shown here is derived from an EMBL/GenBank/DDBJ whole genome shotgun (WGS) entry which is preliminary data.</text>
</comment>
<dbReference type="Proteomes" id="UP001281761">
    <property type="component" value="Unassembled WGS sequence"/>
</dbReference>
<dbReference type="SUPFAM" id="SSF48371">
    <property type="entry name" value="ARM repeat"/>
    <property type="match status" value="1"/>
</dbReference>
<name>A0ABQ9YCT9_9EUKA</name>
<dbReference type="InterPro" id="IPR016024">
    <property type="entry name" value="ARM-type_fold"/>
</dbReference>
<evidence type="ECO:0000313" key="1">
    <source>
        <dbReference type="EMBL" id="KAK2961414.1"/>
    </source>
</evidence>
<accession>A0ABQ9YCT9</accession>
<gene>
    <name evidence="1" type="ORF">BLNAU_3535</name>
</gene>
<protein>
    <submittedName>
        <fullName evidence="1">Uncharacterized protein</fullName>
    </submittedName>
</protein>
<reference evidence="1 2" key="1">
    <citation type="journal article" date="2022" name="bioRxiv">
        <title>Genomics of Preaxostyla Flagellates Illuminates Evolutionary Transitions and the Path Towards Mitochondrial Loss.</title>
        <authorList>
            <person name="Novak L.V.F."/>
            <person name="Treitli S.C."/>
            <person name="Pyrih J."/>
            <person name="Halakuc P."/>
            <person name="Pipaliya S.V."/>
            <person name="Vacek V."/>
            <person name="Brzon O."/>
            <person name="Soukal P."/>
            <person name="Eme L."/>
            <person name="Dacks J.B."/>
            <person name="Karnkowska A."/>
            <person name="Elias M."/>
            <person name="Hampl V."/>
        </authorList>
    </citation>
    <scope>NUCLEOTIDE SEQUENCE [LARGE SCALE GENOMIC DNA]</scope>
    <source>
        <strain evidence="1">NAU3</strain>
        <tissue evidence="1">Gut</tissue>
    </source>
</reference>
<dbReference type="Gene3D" id="1.25.10.10">
    <property type="entry name" value="Leucine-rich Repeat Variant"/>
    <property type="match status" value="1"/>
</dbReference>